<keyword evidence="1" id="KW-0812">Transmembrane</keyword>
<reference evidence="3" key="1">
    <citation type="journal article" date="2020" name="BMC Genomics">
        <title>Correction to: Identification and distribution of gene clusters required for synthesis of sphingolipid metabolism inhibitors in diverse species of the filamentous fungus Fusarium.</title>
        <authorList>
            <person name="Kim H.S."/>
            <person name="Lohmar J.M."/>
            <person name="Busman M."/>
            <person name="Brown D.W."/>
            <person name="Naumann T.A."/>
            <person name="Divon H.H."/>
            <person name="Lysoe E."/>
            <person name="Uhlig S."/>
            <person name="Proctor R.H."/>
        </authorList>
    </citation>
    <scope>NUCLEOTIDE SEQUENCE</scope>
    <source>
        <strain evidence="3">NRRL 22465</strain>
    </source>
</reference>
<dbReference type="EMBL" id="JABEYC010000004">
    <property type="protein sequence ID" value="KAF4984793.1"/>
    <property type="molecule type" value="Genomic_DNA"/>
</dbReference>
<dbReference type="OrthoDB" id="3587182at2759"/>
<feature type="transmembrane region" description="Helical" evidence="1">
    <location>
        <begin position="12"/>
        <end position="31"/>
    </location>
</feature>
<feature type="transmembrane region" description="Helical" evidence="1">
    <location>
        <begin position="51"/>
        <end position="73"/>
    </location>
</feature>
<protein>
    <recommendedName>
        <fullName evidence="2">DUF7704 domain-containing protein</fullName>
    </recommendedName>
</protein>
<feature type="transmembrane region" description="Helical" evidence="1">
    <location>
        <begin position="125"/>
        <end position="145"/>
    </location>
</feature>
<gene>
    <name evidence="3" type="ORF">FZEAL_84</name>
</gene>
<reference evidence="3" key="2">
    <citation type="submission" date="2020-05" db="EMBL/GenBank/DDBJ databases">
        <authorList>
            <person name="Kim H.-S."/>
            <person name="Proctor R.H."/>
            <person name="Brown D.W."/>
        </authorList>
    </citation>
    <scope>NUCLEOTIDE SEQUENCE</scope>
    <source>
        <strain evidence="3">NRRL 22465</strain>
    </source>
</reference>
<evidence type="ECO:0000259" key="2">
    <source>
        <dbReference type="Pfam" id="PF24803"/>
    </source>
</evidence>
<feature type="domain" description="DUF7704" evidence="2">
    <location>
        <begin position="6"/>
        <end position="141"/>
    </location>
</feature>
<dbReference type="AlphaFoldDB" id="A0A8H4XQQ5"/>
<dbReference type="PANTHER" id="PTHR37019:SF1">
    <property type="entry name" value="EXPERA DOMAIN-CONTAINING PROTEIN"/>
    <property type="match status" value="1"/>
</dbReference>
<organism evidence="3 4">
    <name type="scientific">Fusarium zealandicum</name>
    <dbReference type="NCBI Taxonomy" id="1053134"/>
    <lineage>
        <taxon>Eukaryota</taxon>
        <taxon>Fungi</taxon>
        <taxon>Dikarya</taxon>
        <taxon>Ascomycota</taxon>
        <taxon>Pezizomycotina</taxon>
        <taxon>Sordariomycetes</taxon>
        <taxon>Hypocreomycetidae</taxon>
        <taxon>Hypocreales</taxon>
        <taxon>Nectriaceae</taxon>
        <taxon>Fusarium</taxon>
        <taxon>Fusarium staphyleae species complex</taxon>
    </lineage>
</organism>
<name>A0A8H4XQQ5_9HYPO</name>
<dbReference type="Pfam" id="PF24803">
    <property type="entry name" value="DUF7704"/>
    <property type="match status" value="1"/>
</dbReference>
<sequence>MAQPNIHNFYRVWFTCIDPLVLIPTVYSLIFTPEVILDALIPATLSVYDPAQSFLFHQLAALYAFLGIVLGGVLRASSDINVWRIVTAGVLLIDVALLASLYVSLDQQGRLELGKWRWQDWGNVVLTAGLVVIRGMFLAGVGVGAEGKGKKA</sequence>
<dbReference type="InterPro" id="IPR056121">
    <property type="entry name" value="DUF7704"/>
</dbReference>
<dbReference type="PANTHER" id="PTHR37019">
    <property type="entry name" value="CHROMOSOME 1, WHOLE GENOME SHOTGUN SEQUENCE"/>
    <property type="match status" value="1"/>
</dbReference>
<keyword evidence="1" id="KW-1133">Transmembrane helix</keyword>
<accession>A0A8H4XQQ5</accession>
<keyword evidence="4" id="KW-1185">Reference proteome</keyword>
<keyword evidence="1" id="KW-0472">Membrane</keyword>
<evidence type="ECO:0000256" key="1">
    <source>
        <dbReference type="SAM" id="Phobius"/>
    </source>
</evidence>
<evidence type="ECO:0000313" key="3">
    <source>
        <dbReference type="EMBL" id="KAF4984793.1"/>
    </source>
</evidence>
<dbReference type="Proteomes" id="UP000635477">
    <property type="component" value="Unassembled WGS sequence"/>
</dbReference>
<evidence type="ECO:0000313" key="4">
    <source>
        <dbReference type="Proteomes" id="UP000635477"/>
    </source>
</evidence>
<feature type="transmembrane region" description="Helical" evidence="1">
    <location>
        <begin position="85"/>
        <end position="105"/>
    </location>
</feature>
<proteinExistence type="predicted"/>
<comment type="caution">
    <text evidence="3">The sequence shown here is derived from an EMBL/GenBank/DDBJ whole genome shotgun (WGS) entry which is preliminary data.</text>
</comment>